<dbReference type="GO" id="GO:0009234">
    <property type="term" value="P:menaquinone biosynthetic process"/>
    <property type="evidence" value="ECO:0007669"/>
    <property type="project" value="UniProtKB-UniRule"/>
</dbReference>
<dbReference type="Pfam" id="PF02776">
    <property type="entry name" value="TPP_enzyme_N"/>
    <property type="match status" value="1"/>
</dbReference>
<evidence type="ECO:0000259" key="6">
    <source>
        <dbReference type="Pfam" id="PF02776"/>
    </source>
</evidence>
<keyword evidence="3 5" id="KW-0460">Magnesium</keyword>
<keyword evidence="4 5" id="KW-0786">Thiamine pyrophosphate</keyword>
<comment type="pathway">
    <text evidence="5">Quinol/quinone metabolism; menaquinone biosynthesis.</text>
</comment>
<proteinExistence type="inferred from homology"/>
<comment type="similarity">
    <text evidence="5">Belongs to the TPP enzyme family. MenD subfamily.</text>
</comment>
<name>A0AAJ4PAD5_9STAP</name>
<comment type="function">
    <text evidence="5">Catalyzes the thiamine diphosphate-dependent decarboxylation of 2-oxoglutarate and the subsequent addition of the resulting succinic semialdehyde-thiamine pyrophosphate anion to isochorismate to yield 2-succinyl-5-enolpyruvyl-6-hydroxy-3-cyclohexene-1-carboxylate (SEPHCHC).</text>
</comment>
<dbReference type="HAMAP" id="MF_01659">
    <property type="entry name" value="MenD"/>
    <property type="match status" value="1"/>
</dbReference>
<feature type="domain" description="Thiamine pyrophosphate enzyme N-terminal TPP-binding" evidence="6">
    <location>
        <begin position="14"/>
        <end position="125"/>
    </location>
</feature>
<dbReference type="GO" id="GO:0030976">
    <property type="term" value="F:thiamine pyrophosphate binding"/>
    <property type="evidence" value="ECO:0007669"/>
    <property type="project" value="UniProtKB-UniRule"/>
</dbReference>
<dbReference type="GO" id="GO:0030145">
    <property type="term" value="F:manganese ion binding"/>
    <property type="evidence" value="ECO:0007669"/>
    <property type="project" value="UniProtKB-UniRule"/>
</dbReference>
<dbReference type="PANTHER" id="PTHR42916">
    <property type="entry name" value="2-SUCCINYL-5-ENOLPYRUVYL-6-HYDROXY-3-CYCLOHEXENE-1-CARBOXYLATE SYNTHASE"/>
    <property type="match status" value="1"/>
</dbReference>
<evidence type="ECO:0000256" key="1">
    <source>
        <dbReference type="ARBA" id="ARBA00022679"/>
    </source>
</evidence>
<comment type="catalytic activity">
    <reaction evidence="5">
        <text>isochorismate + 2-oxoglutarate + H(+) = 5-enolpyruvoyl-6-hydroxy-2-succinyl-cyclohex-3-ene-1-carboxylate + CO2</text>
        <dbReference type="Rhea" id="RHEA:25593"/>
        <dbReference type="ChEBI" id="CHEBI:15378"/>
        <dbReference type="ChEBI" id="CHEBI:16526"/>
        <dbReference type="ChEBI" id="CHEBI:16810"/>
        <dbReference type="ChEBI" id="CHEBI:29780"/>
        <dbReference type="ChEBI" id="CHEBI:58818"/>
        <dbReference type="EC" id="2.2.1.9"/>
    </reaction>
</comment>
<evidence type="ECO:0000259" key="7">
    <source>
        <dbReference type="Pfam" id="PF16582"/>
    </source>
</evidence>
<dbReference type="Pfam" id="PF16582">
    <property type="entry name" value="TPP_enzyme_M_2"/>
    <property type="match status" value="1"/>
</dbReference>
<dbReference type="CDD" id="cd07037">
    <property type="entry name" value="TPP_PYR_MenD"/>
    <property type="match status" value="1"/>
</dbReference>
<keyword evidence="5" id="KW-0464">Manganese</keyword>
<dbReference type="PANTHER" id="PTHR42916:SF1">
    <property type="entry name" value="PROTEIN PHYLLO, CHLOROPLASTIC"/>
    <property type="match status" value="1"/>
</dbReference>
<dbReference type="InterPro" id="IPR032264">
    <property type="entry name" value="MenD_middle"/>
</dbReference>
<gene>
    <name evidence="5 8" type="primary">menD</name>
    <name evidence="8" type="ORF">KYI11_09465</name>
</gene>
<dbReference type="GO" id="GO:0070204">
    <property type="term" value="F:2-succinyl-5-enolpyruvyl-6-hydroxy-3-cyclohexene-1-carboxylic-acid synthase activity"/>
    <property type="evidence" value="ECO:0007669"/>
    <property type="project" value="UniProtKB-UniRule"/>
</dbReference>
<dbReference type="AlphaFoldDB" id="A0AAJ4PAD5"/>
<organism evidence="8 9">
    <name type="scientific">Macrococcoides bohemicum</name>
    <dbReference type="NCBI Taxonomy" id="1903056"/>
    <lineage>
        <taxon>Bacteria</taxon>
        <taxon>Bacillati</taxon>
        <taxon>Bacillota</taxon>
        <taxon>Bacilli</taxon>
        <taxon>Bacillales</taxon>
        <taxon>Staphylococcaceae</taxon>
        <taxon>Macrococcoides</taxon>
    </lineage>
</organism>
<dbReference type="InterPro" id="IPR012001">
    <property type="entry name" value="Thiamin_PyroP_enz_TPP-bd_dom"/>
</dbReference>
<evidence type="ECO:0000256" key="3">
    <source>
        <dbReference type="ARBA" id="ARBA00022842"/>
    </source>
</evidence>
<comment type="pathway">
    <text evidence="5">Quinol/quinone metabolism; 1,4-dihydroxy-2-naphthoate biosynthesis; 1,4-dihydroxy-2-naphthoate from chorismate: step 2/7.</text>
</comment>
<dbReference type="NCBIfam" id="TIGR00173">
    <property type="entry name" value="menD"/>
    <property type="match status" value="1"/>
</dbReference>
<evidence type="ECO:0000256" key="5">
    <source>
        <dbReference type="HAMAP-Rule" id="MF_01659"/>
    </source>
</evidence>
<keyword evidence="2 5" id="KW-0479">Metal-binding</keyword>
<protein>
    <recommendedName>
        <fullName evidence="5">2-succinyl-5-enolpyruvyl-6-hydroxy-3-cyclohexene-1-carboxylate synthase</fullName>
        <shortName evidence="5">SEPHCHC synthase</shortName>
        <ecNumber evidence="5">2.2.1.9</ecNumber>
    </recommendedName>
    <alternativeName>
        <fullName evidence="5">Menaquinone biosynthesis protein MenD</fullName>
    </alternativeName>
</protein>
<dbReference type="EMBL" id="CP079981">
    <property type="protein sequence ID" value="QYA41851.1"/>
    <property type="molecule type" value="Genomic_DNA"/>
</dbReference>
<evidence type="ECO:0000256" key="2">
    <source>
        <dbReference type="ARBA" id="ARBA00022723"/>
    </source>
</evidence>
<dbReference type="PIRSF" id="PIRSF004983">
    <property type="entry name" value="MenD"/>
    <property type="match status" value="1"/>
</dbReference>
<sequence length="557" mass="63210">MKMNDALTKQVFHFVKSLYDYGVHEIVISPGSRSTPVAIACELHPKMKTYIHPDERSAAFYALGLMKATNKPVAVLCTSGTAASNYTPAVSECFISHMPLVVITSDRPHELRNVGAPQAINQVGMFSNFVQYERDFPIADDTDESIQFIDAVMMQSSRYFSGPMKGPVHFNIPFREPLMPDFELAEMMTITPKVQVSYQKTFDVNTVKPIIHQEKGIIIVGDCQLEDLTQMLVFSTIHNIPIIADPLSQIRDLKHPNVVTTGDSIFKVIKDIQPGYIIRVGNAVVSKAINQWIKTQTAPQILIQPRIQPNTFPKVPDLFIEITANDFFRQVAEEKPVNNQSWIKFWHTLNDLVINHIMQHTQTIFDEGSAMYQIFKQIKKNEVIFLGNSMPIRDCDTFFTNFEGKPYCNRGANGIDGVVSTALGMSRHKKVTLIIGDISFFHDMNGLVMQKMLSEYHHSHMINIVVMNNNGGGIFSYLPQYEDKKHFERLFGTPLNLDFEHTAKLYDFKYKKFNVFDEITLPKESGHIIEITSDREENLKAHSALITTLKAKLNAEI</sequence>
<keyword evidence="1 5" id="KW-0808">Transferase</keyword>
<dbReference type="InterPro" id="IPR004433">
    <property type="entry name" value="MenaQ_synth_MenD"/>
</dbReference>
<reference evidence="8 9" key="1">
    <citation type="submission" date="2021-07" db="EMBL/GenBank/DDBJ databases">
        <title>Prevalence and characterization of methicillin-resistant Macrococcus spp. in food producing animals and meat in Switzerland in 2019.</title>
        <authorList>
            <person name="Keller J.E."/>
            <person name="Schwendener S."/>
            <person name="Neuenschwander J."/>
            <person name="Overesch G."/>
            <person name="Perreten V."/>
        </authorList>
    </citation>
    <scope>NUCLEOTIDE SEQUENCE [LARGE SCALE GENOMIC DNA]</scope>
    <source>
        <strain evidence="8 9">19Msa0936</strain>
    </source>
</reference>
<keyword evidence="5" id="KW-0474">Menaquinone biosynthesis</keyword>
<keyword evidence="9" id="KW-1185">Reference proteome</keyword>
<evidence type="ECO:0000313" key="9">
    <source>
        <dbReference type="Proteomes" id="UP000826802"/>
    </source>
</evidence>
<evidence type="ECO:0000256" key="4">
    <source>
        <dbReference type="ARBA" id="ARBA00023052"/>
    </source>
</evidence>
<comment type="cofactor">
    <cofactor evidence="5">
        <name>thiamine diphosphate</name>
        <dbReference type="ChEBI" id="CHEBI:58937"/>
    </cofactor>
    <text evidence="5">Binds 1 thiamine pyrophosphate per subunit.</text>
</comment>
<feature type="domain" description="Menaquinone biosynthesis protein MenD middle" evidence="7">
    <location>
        <begin position="210"/>
        <end position="386"/>
    </location>
</feature>
<dbReference type="GO" id="GO:0000287">
    <property type="term" value="F:magnesium ion binding"/>
    <property type="evidence" value="ECO:0007669"/>
    <property type="project" value="UniProtKB-UniRule"/>
</dbReference>
<comment type="subunit">
    <text evidence="5">Homodimer.</text>
</comment>
<dbReference type="RefSeq" id="WP_219502676.1">
    <property type="nucleotide sequence ID" value="NZ_CP079981.1"/>
</dbReference>
<evidence type="ECO:0000313" key="8">
    <source>
        <dbReference type="EMBL" id="QYA41851.1"/>
    </source>
</evidence>
<accession>A0AAJ4PAD5</accession>
<dbReference type="CDD" id="cd02009">
    <property type="entry name" value="TPP_SHCHC_synthase"/>
    <property type="match status" value="1"/>
</dbReference>
<dbReference type="Proteomes" id="UP000826802">
    <property type="component" value="Chromosome"/>
</dbReference>
<comment type="cofactor">
    <cofactor evidence="5">
        <name>Mg(2+)</name>
        <dbReference type="ChEBI" id="CHEBI:18420"/>
    </cofactor>
    <cofactor evidence="5">
        <name>Mn(2+)</name>
        <dbReference type="ChEBI" id="CHEBI:29035"/>
    </cofactor>
</comment>
<dbReference type="EC" id="2.2.1.9" evidence="5"/>